<keyword evidence="4" id="KW-1185">Reference proteome</keyword>
<feature type="transmembrane region" description="Helical" evidence="2">
    <location>
        <begin position="313"/>
        <end position="333"/>
    </location>
</feature>
<dbReference type="STRING" id="927083.DB32_003843"/>
<dbReference type="KEGG" id="samy:DB32_003843"/>
<feature type="compositionally biased region" description="Low complexity" evidence="1">
    <location>
        <begin position="170"/>
        <end position="181"/>
    </location>
</feature>
<reference evidence="3 4" key="1">
    <citation type="submission" date="2015-03" db="EMBL/GenBank/DDBJ databases">
        <title>Genome assembly of Sandaracinus amylolyticus DSM 53668.</title>
        <authorList>
            <person name="Sharma G."/>
            <person name="Subramanian S."/>
        </authorList>
    </citation>
    <scope>NUCLEOTIDE SEQUENCE [LARGE SCALE GENOMIC DNA]</scope>
    <source>
        <strain evidence="3 4">DSM 53668</strain>
    </source>
</reference>
<accession>A0A0F6SFC3</accession>
<evidence type="ECO:0000313" key="3">
    <source>
        <dbReference type="EMBL" id="AKF06694.1"/>
    </source>
</evidence>
<dbReference type="RefSeq" id="WP_053233841.1">
    <property type="nucleotide sequence ID" value="NZ_CP011125.1"/>
</dbReference>
<gene>
    <name evidence="3" type="ORF">DB32_003843</name>
</gene>
<feature type="region of interest" description="Disordered" evidence="1">
    <location>
        <begin position="261"/>
        <end position="305"/>
    </location>
</feature>
<evidence type="ECO:0000256" key="1">
    <source>
        <dbReference type="SAM" id="MobiDB-lite"/>
    </source>
</evidence>
<evidence type="ECO:0000313" key="4">
    <source>
        <dbReference type="Proteomes" id="UP000034883"/>
    </source>
</evidence>
<sequence length="551" mass="58001">MNDLLGVTIDDLVASLKSRRIRIPSDIGAFVALETVEALLRGPAIVRGGDVRIAEDGTVSVFAPPNSASAEEAARSVIALLATLLVASGTGVPPVLVGLVEHGAGSGPAALERLRDELEASLVPLNRGASRRVLSRMIREARRAASQAESALDEVPEDQLDDALDDLIGAPAKKPAAPAGARGMSDPDLAAPAFSAPPADLSDPFADPEKDPHPLSVTPPPGAVISPIPRVRHEAPSDAITLDEPRPELAAIAAPKRTTPKEIAKPAPRVREPAPEPAPAIESERPPKPRAKAPPSFDEFEAAPKSTGRGGGLIWGLAFVVVILFAIAGVALMRPDLVDVALGRPPAPEAPAGPTPEEQEAALRAHRARFGTLTVRSTPDRAQVLMFVGRGPAMATQLPTGMAYELVAIADGRAPTRAIVPADAQWERTADGPRYELAMQTGDQAMPPDRMVLGDTRLPRDALGAPGPELGSIRVVTNPPGAKVYLLVGFTPQVTVQNVRTDEVVELLVYREGHALERVPVMPSDWREGEDGTKTADVEVTLRPLAPQRGR</sequence>
<dbReference type="EMBL" id="CP011125">
    <property type="protein sequence ID" value="AKF06694.1"/>
    <property type="molecule type" value="Genomic_DNA"/>
</dbReference>
<feature type="compositionally biased region" description="Basic and acidic residues" evidence="1">
    <location>
        <begin position="261"/>
        <end position="274"/>
    </location>
</feature>
<organism evidence="3 4">
    <name type="scientific">Sandaracinus amylolyticus</name>
    <dbReference type="NCBI Taxonomy" id="927083"/>
    <lineage>
        <taxon>Bacteria</taxon>
        <taxon>Pseudomonadati</taxon>
        <taxon>Myxococcota</taxon>
        <taxon>Polyangia</taxon>
        <taxon>Polyangiales</taxon>
        <taxon>Sandaracinaceae</taxon>
        <taxon>Sandaracinus</taxon>
    </lineage>
</organism>
<keyword evidence="2" id="KW-0472">Membrane</keyword>
<dbReference type="AlphaFoldDB" id="A0A0F6SFC3"/>
<proteinExistence type="predicted"/>
<name>A0A0F6SFC3_9BACT</name>
<protein>
    <submittedName>
        <fullName evidence="3">Basic proline-rich protein</fullName>
    </submittedName>
</protein>
<feature type="region of interest" description="Disordered" evidence="1">
    <location>
        <begin position="170"/>
        <end position="213"/>
    </location>
</feature>
<keyword evidence="2" id="KW-1133">Transmembrane helix</keyword>
<keyword evidence="2" id="KW-0812">Transmembrane</keyword>
<dbReference type="Proteomes" id="UP000034883">
    <property type="component" value="Chromosome"/>
</dbReference>
<evidence type="ECO:0000256" key="2">
    <source>
        <dbReference type="SAM" id="Phobius"/>
    </source>
</evidence>